<proteinExistence type="predicted"/>
<dbReference type="AlphaFoldDB" id="A0A225UNP6"/>
<dbReference type="EMBL" id="NBNE01014133">
    <property type="protein sequence ID" value="OWY94588.1"/>
    <property type="molecule type" value="Genomic_DNA"/>
</dbReference>
<keyword evidence="2" id="KW-1185">Reference proteome</keyword>
<dbReference type="STRING" id="4795.A0A225UNP6"/>
<dbReference type="Proteomes" id="UP000198211">
    <property type="component" value="Unassembled WGS sequence"/>
</dbReference>
<sequence length="196" mass="22537">MQGRKQVQYRPHHLGTEIFFVDDDEEIERALRSNAESESIFQDNEDEVTCIETGESEDETETIVPLSGVAVHESGEWNVLEKLDMVAFTNGEENMEAMREDGWNFGNCVFDAGEINPTLKFPAFTALSWFGYRCGGPTDESMSCADSLLKLFFSFMPKRLWRTIAEESNRYFLQNLTARIDRMFDSQRTPGKQMKE</sequence>
<organism evidence="1 2">
    <name type="scientific">Phytophthora megakarya</name>
    <dbReference type="NCBI Taxonomy" id="4795"/>
    <lineage>
        <taxon>Eukaryota</taxon>
        <taxon>Sar</taxon>
        <taxon>Stramenopiles</taxon>
        <taxon>Oomycota</taxon>
        <taxon>Peronosporomycetes</taxon>
        <taxon>Peronosporales</taxon>
        <taxon>Peronosporaceae</taxon>
        <taxon>Phytophthora</taxon>
    </lineage>
</organism>
<comment type="caution">
    <text evidence="1">The sequence shown here is derived from an EMBL/GenBank/DDBJ whole genome shotgun (WGS) entry which is preliminary data.</text>
</comment>
<protein>
    <submittedName>
        <fullName evidence="1">Uncharacterized protein</fullName>
    </submittedName>
</protein>
<accession>A0A225UNP6</accession>
<gene>
    <name evidence="1" type="ORF">PHMEG_00035636</name>
</gene>
<name>A0A225UNP6_9STRA</name>
<evidence type="ECO:0000313" key="2">
    <source>
        <dbReference type="Proteomes" id="UP000198211"/>
    </source>
</evidence>
<reference evidence="2" key="1">
    <citation type="submission" date="2017-03" db="EMBL/GenBank/DDBJ databases">
        <title>Phytopthora megakarya and P. palmivora, two closely related causual agents of cacao black pod achieved similar genome size and gene model numbers by different mechanisms.</title>
        <authorList>
            <person name="Ali S."/>
            <person name="Shao J."/>
            <person name="Larry D.J."/>
            <person name="Kronmiller B."/>
            <person name="Shen D."/>
            <person name="Strem M.D."/>
            <person name="Melnick R.L."/>
            <person name="Guiltinan M.J."/>
            <person name="Tyler B.M."/>
            <person name="Meinhardt L.W."/>
            <person name="Bailey B.A."/>
        </authorList>
    </citation>
    <scope>NUCLEOTIDE SEQUENCE [LARGE SCALE GENOMIC DNA]</scope>
    <source>
        <strain evidence="2">zdho120</strain>
    </source>
</reference>
<evidence type="ECO:0000313" key="1">
    <source>
        <dbReference type="EMBL" id="OWY94588.1"/>
    </source>
</evidence>
<dbReference type="OrthoDB" id="128268at2759"/>